<accession>A0A6J6N0E4</accession>
<name>A0A6J6N0E4_9ZZZZ</name>
<protein>
    <submittedName>
        <fullName evidence="1">Unannotated protein</fullName>
    </submittedName>
</protein>
<evidence type="ECO:0000313" key="1">
    <source>
        <dbReference type="EMBL" id="CAB4680101.1"/>
    </source>
</evidence>
<gene>
    <name evidence="1" type="ORF">UFOPK2310_01169</name>
</gene>
<reference evidence="1" key="1">
    <citation type="submission" date="2020-05" db="EMBL/GenBank/DDBJ databases">
        <authorList>
            <person name="Chiriac C."/>
            <person name="Salcher M."/>
            <person name="Ghai R."/>
            <person name="Kavagutti S V."/>
        </authorList>
    </citation>
    <scope>NUCLEOTIDE SEQUENCE</scope>
</reference>
<proteinExistence type="predicted"/>
<organism evidence="1">
    <name type="scientific">freshwater metagenome</name>
    <dbReference type="NCBI Taxonomy" id="449393"/>
    <lineage>
        <taxon>unclassified sequences</taxon>
        <taxon>metagenomes</taxon>
        <taxon>ecological metagenomes</taxon>
    </lineage>
</organism>
<sequence length="190" mass="20782">MAVIRSVATAGVSGFPYPIPANSKIESQPMTTVSSSMSNREITSSALALAKARARSVGGMAPSSRLMASSSTLLTSMIGSMPAARRTFLRAGEADARTRRMGVTLASRMRAKHRDRPLLMALLVVPCSPKDSRVGYCVASPQNALLTRQRLPLFPRQWACQRRCEYLKRRMGSQRDIAMLLWRARGSLIA</sequence>
<dbReference type="EMBL" id="CAEZWW010000153">
    <property type="protein sequence ID" value="CAB4680101.1"/>
    <property type="molecule type" value="Genomic_DNA"/>
</dbReference>
<dbReference type="AlphaFoldDB" id="A0A6J6N0E4"/>